<keyword evidence="2" id="KW-1133">Transmembrane helix</keyword>
<dbReference type="SUPFAM" id="SSF49299">
    <property type="entry name" value="PKD domain"/>
    <property type="match status" value="1"/>
</dbReference>
<keyword evidence="5" id="KW-1185">Reference proteome</keyword>
<evidence type="ECO:0000256" key="2">
    <source>
        <dbReference type="SAM" id="Phobius"/>
    </source>
</evidence>
<evidence type="ECO:0000313" key="4">
    <source>
        <dbReference type="EMBL" id="NMN02020.1"/>
    </source>
</evidence>
<gene>
    <name evidence="4" type="ORF">G1C94_0642</name>
</gene>
<dbReference type="Proteomes" id="UP000553756">
    <property type="component" value="Unassembled WGS sequence"/>
</dbReference>
<dbReference type="CDD" id="cd00146">
    <property type="entry name" value="PKD"/>
    <property type="match status" value="1"/>
</dbReference>
<feature type="region of interest" description="Disordered" evidence="1">
    <location>
        <begin position="818"/>
        <end position="845"/>
    </location>
</feature>
<evidence type="ECO:0008006" key="6">
    <source>
        <dbReference type="Google" id="ProtNLM"/>
    </source>
</evidence>
<feature type="region of interest" description="Disordered" evidence="1">
    <location>
        <begin position="38"/>
        <end position="59"/>
    </location>
</feature>
<name>A0ABX1SXC8_9BIFI</name>
<feature type="chain" id="PRO_5045224890" description="Ig-like domain-containing protein" evidence="3">
    <location>
        <begin position="31"/>
        <end position="882"/>
    </location>
</feature>
<keyword evidence="2" id="KW-0472">Membrane</keyword>
<dbReference type="RefSeq" id="WP_216656812.1">
    <property type="nucleotide sequence ID" value="NZ_JAAIIJ010000012.1"/>
</dbReference>
<comment type="caution">
    <text evidence="4">The sequence shown here is derived from an EMBL/GenBank/DDBJ whole genome shotgun (WGS) entry which is preliminary data.</text>
</comment>
<protein>
    <recommendedName>
        <fullName evidence="6">Ig-like domain-containing protein</fullName>
    </recommendedName>
</protein>
<dbReference type="EMBL" id="JAAIIJ010000012">
    <property type="protein sequence ID" value="NMN02020.1"/>
    <property type="molecule type" value="Genomic_DNA"/>
</dbReference>
<accession>A0ABX1SXC8</accession>
<dbReference type="Gene3D" id="3.10.100.10">
    <property type="entry name" value="Mannose-Binding Protein A, subunit A"/>
    <property type="match status" value="1"/>
</dbReference>
<reference evidence="4 5" key="1">
    <citation type="submission" date="2020-02" db="EMBL/GenBank/DDBJ databases">
        <title>Characterization of phylogenetic diversity of novel bifidobacterial species isolated in Czech ZOOs.</title>
        <authorList>
            <person name="Lugli G.A."/>
            <person name="Vera N.B."/>
            <person name="Ventura M."/>
        </authorList>
    </citation>
    <scope>NUCLEOTIDE SEQUENCE [LARGE SCALE GENOMIC DNA]</scope>
    <source>
        <strain evidence="4 5">DSM 109963</strain>
    </source>
</reference>
<organism evidence="4 5">
    <name type="scientific">Bifidobacterium panos</name>
    <dbReference type="NCBI Taxonomy" id="2675321"/>
    <lineage>
        <taxon>Bacteria</taxon>
        <taxon>Bacillati</taxon>
        <taxon>Actinomycetota</taxon>
        <taxon>Actinomycetes</taxon>
        <taxon>Bifidobacteriales</taxon>
        <taxon>Bifidobacteriaceae</taxon>
        <taxon>Bifidobacterium</taxon>
    </lineage>
</organism>
<evidence type="ECO:0000256" key="3">
    <source>
        <dbReference type="SAM" id="SignalP"/>
    </source>
</evidence>
<keyword evidence="3" id="KW-0732">Signal</keyword>
<feature type="signal peptide" evidence="3">
    <location>
        <begin position="1"/>
        <end position="30"/>
    </location>
</feature>
<feature type="transmembrane region" description="Helical" evidence="2">
    <location>
        <begin position="857"/>
        <end position="877"/>
    </location>
</feature>
<keyword evidence="2" id="KW-0812">Transmembrane</keyword>
<sequence length="882" mass="95969">MKRMVTTFDLRRLWRCVMVLLIVVASLAVATPGVRANDAGAGPVGRTEPVGPTISGLDKRTNEKIGTGDISYRLGNAMVKGRGSKTLTIGVSSGWFEIPDWRVGGVELAVALNEEEKLLTSWRWKPHTLKKEHYQHVEFNANERYRHVELNAKRQTDKRMSAEDIEEFLHGITFHFKPGETQTVWVSATYEQLKAHRTTKYDGSESYETHLLNGHAYAFATDFDTKFKTGYEQARKTTFAGAAGYLMTIESEGEHNAVYHALGEGLGWIGATNAVSPDDAKANGSTITLGKPGQDWYWVSGPNAGTKFWSGGNKVLEAYANWADGHPKSLDGSSKESDGSGDPSKLCCVQYGWSGLGKDDGGKWITLTSDGHHASEPKWSTIRGYYVEFDEFDPSLAGQVTTTSKMVTVSSDLHEVSSSNTTETILSHTQYETTLTANDGREMDPASVKVTVGGKPLDAKDYTFDKATGTLTIPAEKVSGNLHIDAMAKRLVTIKDGLTATLVGTVHVPNNAPVDKSDVDKLAGTRKGYTLTGYTTQDGTLWDFSKPVTTDMTLTAQQELNAPTVSFFPPDPRLDRTGETLMLRASSHLDGVPGARFTYAWEKDGVPIEGGAEGVLMVTDEGMYTVTVTAMDPSTNRTSHATGTVEVKSPHQWQVTLQGRNGFSWLVKQLTVFNGDKLNRGDLDKQAALPGYTITGYTKSDGTQWLFETGVREHMTLYPQYQMITPKVTVSADRSRLESPGDKSRLTAQVLTQVPDATFTYAWSKNGMPITGATGQEHQAGEPGTYTVEVTVMDPRTGVSAKGTASVTVTASDKYEAAIEKKPAEKKPAERKPAERKPAEKKPDVAKKALVDTGLDVLAPAVALVLMLAIAGALAALRRRNK</sequence>
<dbReference type="Gene3D" id="2.60.40.10">
    <property type="entry name" value="Immunoglobulins"/>
    <property type="match status" value="2"/>
</dbReference>
<dbReference type="InterPro" id="IPR013783">
    <property type="entry name" value="Ig-like_fold"/>
</dbReference>
<evidence type="ECO:0000313" key="5">
    <source>
        <dbReference type="Proteomes" id="UP000553756"/>
    </source>
</evidence>
<dbReference type="InterPro" id="IPR016186">
    <property type="entry name" value="C-type_lectin-like/link_sf"/>
</dbReference>
<evidence type="ECO:0000256" key="1">
    <source>
        <dbReference type="SAM" id="MobiDB-lite"/>
    </source>
</evidence>
<dbReference type="InterPro" id="IPR035986">
    <property type="entry name" value="PKD_dom_sf"/>
</dbReference>
<proteinExistence type="predicted"/>